<evidence type="ECO:0000313" key="3">
    <source>
        <dbReference type="Proteomes" id="UP000075502"/>
    </source>
</evidence>
<gene>
    <name evidence="2" type="ORF">BE21_38270</name>
</gene>
<name>A0A150TMA4_SORCE</name>
<accession>A0A150TMA4</accession>
<dbReference type="PANTHER" id="PTHR43162:SF1">
    <property type="entry name" value="PRESTALK A DIFFERENTIATION PROTEIN A"/>
    <property type="match status" value="1"/>
</dbReference>
<dbReference type="AlphaFoldDB" id="A0A150TMA4"/>
<protein>
    <submittedName>
        <fullName evidence="2">Hydroxylase</fullName>
    </submittedName>
</protein>
<dbReference type="Pfam" id="PF13460">
    <property type="entry name" value="NAD_binding_10"/>
    <property type="match status" value="1"/>
</dbReference>
<organism evidence="2 3">
    <name type="scientific">Sorangium cellulosum</name>
    <name type="common">Polyangium cellulosum</name>
    <dbReference type="NCBI Taxonomy" id="56"/>
    <lineage>
        <taxon>Bacteria</taxon>
        <taxon>Pseudomonadati</taxon>
        <taxon>Myxococcota</taxon>
        <taxon>Polyangia</taxon>
        <taxon>Polyangiales</taxon>
        <taxon>Polyangiaceae</taxon>
        <taxon>Sorangium</taxon>
    </lineage>
</organism>
<dbReference type="InterPro" id="IPR016040">
    <property type="entry name" value="NAD(P)-bd_dom"/>
</dbReference>
<reference evidence="2 3" key="1">
    <citation type="submission" date="2014-02" db="EMBL/GenBank/DDBJ databases">
        <title>The small core and large imbalanced accessory genome model reveals a collaborative survival strategy of Sorangium cellulosum strains in nature.</title>
        <authorList>
            <person name="Han K."/>
            <person name="Peng R."/>
            <person name="Blom J."/>
            <person name="Li Y.-Z."/>
        </authorList>
    </citation>
    <scope>NUCLEOTIDE SEQUENCE [LARGE SCALE GENOMIC DNA]</scope>
    <source>
        <strain evidence="2 3">So0007-03</strain>
    </source>
</reference>
<dbReference type="Gene3D" id="3.40.50.720">
    <property type="entry name" value="NAD(P)-binding Rossmann-like Domain"/>
    <property type="match status" value="1"/>
</dbReference>
<dbReference type="Proteomes" id="UP000075502">
    <property type="component" value="Unassembled WGS sequence"/>
</dbReference>
<dbReference type="SUPFAM" id="SSF51735">
    <property type="entry name" value="NAD(P)-binding Rossmann-fold domains"/>
    <property type="match status" value="1"/>
</dbReference>
<dbReference type="PANTHER" id="PTHR43162">
    <property type="match status" value="1"/>
</dbReference>
<feature type="domain" description="NAD(P)-binding" evidence="1">
    <location>
        <begin position="7"/>
        <end position="99"/>
    </location>
</feature>
<dbReference type="EMBL" id="JEME01001886">
    <property type="protein sequence ID" value="KYG05831.1"/>
    <property type="molecule type" value="Genomic_DNA"/>
</dbReference>
<dbReference type="Gene3D" id="3.90.25.10">
    <property type="entry name" value="UDP-galactose 4-epimerase, domain 1"/>
    <property type="match status" value="1"/>
</dbReference>
<evidence type="ECO:0000259" key="1">
    <source>
        <dbReference type="Pfam" id="PF13460"/>
    </source>
</evidence>
<comment type="caution">
    <text evidence="2">The sequence shown here is derived from an EMBL/GenBank/DDBJ whole genome shotgun (WGS) entry which is preliminary data.</text>
</comment>
<proteinExistence type="predicted"/>
<dbReference type="InterPro" id="IPR051604">
    <property type="entry name" value="Ergot_Alk_Oxidoreductase"/>
</dbReference>
<evidence type="ECO:0000313" key="2">
    <source>
        <dbReference type="EMBL" id="KYG05831.1"/>
    </source>
</evidence>
<sequence>MKILVTGATGTVGREIVQQLAEGGHHVRALSRNPGRAKLPAGVEAVAGDLAAPETFAASLEGVEALHLINFGGDEYAPLQTGERIVALARQAGVRRITVLLGGSPTPLDAAVAAGGIDGTFLQPVEFMANHLEWAASIRSEGVVREPFCDRLSAVVHEADIAAVAVAALTQEGHAGKTYTLTGPEVLSVRHKIEALAAAAGREIRLVELTEQQARERWAAAGFPPEAIEFFVEIYGNTPEIGYTVDPTVERVTGRPARTFAQWAREHAAAFAA</sequence>
<dbReference type="InterPro" id="IPR036291">
    <property type="entry name" value="NAD(P)-bd_dom_sf"/>
</dbReference>